<evidence type="ECO:0000259" key="8">
    <source>
        <dbReference type="Pfam" id="PF02163"/>
    </source>
</evidence>
<feature type="transmembrane region" description="Helical" evidence="7">
    <location>
        <begin position="104"/>
        <end position="122"/>
    </location>
</feature>
<dbReference type="EMBL" id="JAKTTI010000012">
    <property type="protein sequence ID" value="MCH1625587.1"/>
    <property type="molecule type" value="Genomic_DNA"/>
</dbReference>
<evidence type="ECO:0000313" key="10">
    <source>
        <dbReference type="Proteomes" id="UP001431131"/>
    </source>
</evidence>
<dbReference type="AlphaFoldDB" id="A0AAW5E6D7"/>
<reference evidence="9" key="1">
    <citation type="submission" date="2022-02" db="EMBL/GenBank/DDBJ databases">
        <title>Fredinandcohnia quinoae sp. nov. isolated from Chenopodium quinoa seeds.</title>
        <authorList>
            <person name="Saati-Santamaria Z."/>
            <person name="Flores-Felix J.D."/>
            <person name="Igual J.M."/>
            <person name="Velazquez E."/>
            <person name="Garcia-Fraile P."/>
            <person name="Martinez-Molina E."/>
        </authorList>
    </citation>
    <scope>NUCLEOTIDE SEQUENCE</scope>
    <source>
        <strain evidence="9">SECRCQ15</strain>
    </source>
</reference>
<keyword evidence="6 7" id="KW-0472">Membrane</keyword>
<keyword evidence="5 7" id="KW-1133">Transmembrane helix</keyword>
<keyword evidence="9" id="KW-0645">Protease</keyword>
<sequence length="145" mass="16163">MFLFLSVPLTNLLHEVGHVSGAKFLGIKGSQIQLGTGPKLFHFHVKETKVDVMLAYFIGAYSTNEYQGRLQEWKRGVISLSGPILNIIVVVIMTILGLTETTSLRLFILFNLWVGGVNIIPFKIKEKESDGYIFVKALVNLVKGK</sequence>
<evidence type="ECO:0000256" key="4">
    <source>
        <dbReference type="ARBA" id="ARBA00022692"/>
    </source>
</evidence>
<accession>A0AAW5E6D7</accession>
<organism evidence="9 10">
    <name type="scientific">Fredinandcohnia quinoae</name>
    <dbReference type="NCBI Taxonomy" id="2918902"/>
    <lineage>
        <taxon>Bacteria</taxon>
        <taxon>Bacillati</taxon>
        <taxon>Bacillota</taxon>
        <taxon>Bacilli</taxon>
        <taxon>Bacillales</taxon>
        <taxon>Bacillaceae</taxon>
        <taxon>Fredinandcohnia</taxon>
    </lineage>
</organism>
<name>A0AAW5E6D7_9BACI</name>
<comment type="subcellular location">
    <subcellularLocation>
        <location evidence="2">Membrane</location>
        <topology evidence="2">Multi-pass membrane protein</topology>
    </subcellularLocation>
</comment>
<dbReference type="Proteomes" id="UP001431131">
    <property type="component" value="Unassembled WGS sequence"/>
</dbReference>
<dbReference type="GO" id="GO:0006508">
    <property type="term" value="P:proteolysis"/>
    <property type="evidence" value="ECO:0007669"/>
    <property type="project" value="UniProtKB-KW"/>
</dbReference>
<dbReference type="GO" id="GO:0008233">
    <property type="term" value="F:peptidase activity"/>
    <property type="evidence" value="ECO:0007669"/>
    <property type="project" value="UniProtKB-KW"/>
</dbReference>
<keyword evidence="10" id="KW-1185">Reference proteome</keyword>
<evidence type="ECO:0000256" key="2">
    <source>
        <dbReference type="ARBA" id="ARBA00004141"/>
    </source>
</evidence>
<dbReference type="RefSeq" id="WP_240255207.1">
    <property type="nucleotide sequence ID" value="NZ_JAKTTI010000012.1"/>
</dbReference>
<keyword evidence="4 7" id="KW-0812">Transmembrane</keyword>
<protein>
    <submittedName>
        <fullName evidence="9">Site-2 protease family protein</fullName>
    </submittedName>
</protein>
<evidence type="ECO:0000256" key="3">
    <source>
        <dbReference type="ARBA" id="ARBA00007931"/>
    </source>
</evidence>
<dbReference type="InterPro" id="IPR008915">
    <property type="entry name" value="Peptidase_M50"/>
</dbReference>
<feature type="domain" description="Peptidase M50" evidence="8">
    <location>
        <begin position="11"/>
        <end position="144"/>
    </location>
</feature>
<feature type="transmembrane region" description="Helical" evidence="7">
    <location>
        <begin position="77"/>
        <end position="98"/>
    </location>
</feature>
<comment type="caution">
    <text evidence="9">The sequence shown here is derived from an EMBL/GenBank/DDBJ whole genome shotgun (WGS) entry which is preliminary data.</text>
</comment>
<gene>
    <name evidence="9" type="ORF">MJG50_09620</name>
</gene>
<evidence type="ECO:0000256" key="7">
    <source>
        <dbReference type="SAM" id="Phobius"/>
    </source>
</evidence>
<evidence type="ECO:0000256" key="5">
    <source>
        <dbReference type="ARBA" id="ARBA00022989"/>
    </source>
</evidence>
<proteinExistence type="inferred from homology"/>
<comment type="similarity">
    <text evidence="3">Belongs to the peptidase M50B family.</text>
</comment>
<keyword evidence="9" id="KW-0378">Hydrolase</keyword>
<evidence type="ECO:0000256" key="1">
    <source>
        <dbReference type="ARBA" id="ARBA00001947"/>
    </source>
</evidence>
<evidence type="ECO:0000256" key="6">
    <source>
        <dbReference type="ARBA" id="ARBA00023136"/>
    </source>
</evidence>
<evidence type="ECO:0000313" key="9">
    <source>
        <dbReference type="EMBL" id="MCH1625587.1"/>
    </source>
</evidence>
<comment type="cofactor">
    <cofactor evidence="1">
        <name>Zn(2+)</name>
        <dbReference type="ChEBI" id="CHEBI:29105"/>
    </cofactor>
</comment>
<dbReference type="Pfam" id="PF02163">
    <property type="entry name" value="Peptidase_M50"/>
    <property type="match status" value="1"/>
</dbReference>
<dbReference type="GO" id="GO:0016020">
    <property type="term" value="C:membrane"/>
    <property type="evidence" value="ECO:0007669"/>
    <property type="project" value="UniProtKB-SubCell"/>
</dbReference>